<keyword evidence="3" id="KW-1185">Reference proteome</keyword>
<evidence type="ECO:0000313" key="2">
    <source>
        <dbReference type="EMBL" id="ABQ60327.1"/>
    </source>
</evidence>
<gene>
    <name evidence="2" type="ordered locus">BOV_0708</name>
</gene>
<name>A0A0H3AM01_BRUO2</name>
<feature type="region of interest" description="Disordered" evidence="1">
    <location>
        <begin position="44"/>
        <end position="71"/>
    </location>
</feature>
<dbReference type="HOGENOM" id="CLU_203037_0_0_5"/>
<evidence type="ECO:0000313" key="3">
    <source>
        <dbReference type="Proteomes" id="UP000006383"/>
    </source>
</evidence>
<evidence type="ECO:0000256" key="1">
    <source>
        <dbReference type="SAM" id="MobiDB-lite"/>
    </source>
</evidence>
<organism evidence="2 3">
    <name type="scientific">Brucella ovis (strain ATCC 25840 / 63/290 / NCTC 10512)</name>
    <dbReference type="NCBI Taxonomy" id="444178"/>
    <lineage>
        <taxon>Bacteria</taxon>
        <taxon>Pseudomonadati</taxon>
        <taxon>Pseudomonadota</taxon>
        <taxon>Alphaproteobacteria</taxon>
        <taxon>Hyphomicrobiales</taxon>
        <taxon>Brucellaceae</taxon>
        <taxon>Brucella/Ochrobactrum group</taxon>
        <taxon>Brucella</taxon>
    </lineage>
</organism>
<feature type="compositionally biased region" description="Polar residues" evidence="1">
    <location>
        <begin position="48"/>
        <end position="71"/>
    </location>
</feature>
<dbReference type="KEGG" id="bov:BOV_0708"/>
<protein>
    <submittedName>
        <fullName evidence="2">Uncharacterized protein</fullName>
    </submittedName>
</protein>
<reference evidence="3" key="1">
    <citation type="journal article" date="2009" name="PLoS ONE">
        <title>Genome degradation in Brucella ovis corresponds with narrowing of its host range and tissue tropism.</title>
        <authorList>
            <person name="Tsolis R.M."/>
            <person name="Seshadri R."/>
            <person name="Santos R.L."/>
            <person name="Sangari F.J."/>
            <person name="Lobo J.M."/>
            <person name="de Jong M.F."/>
            <person name="Ren Q."/>
            <person name="Myers G."/>
            <person name="Brinkac L.M."/>
            <person name="Nelson W.C."/>
            <person name="Deboy R.T."/>
            <person name="Angiuoli S."/>
            <person name="Khouri H."/>
            <person name="Dimitrov G."/>
            <person name="Robinson J.R."/>
            <person name="Mulligan S."/>
            <person name="Walker R.L."/>
            <person name="Elzer P.E."/>
            <person name="Hassan K.A."/>
            <person name="Paulsen I.T."/>
        </authorList>
    </citation>
    <scope>NUCLEOTIDE SEQUENCE [LARGE SCALE GENOMIC DNA]</scope>
    <source>
        <strain evidence="3">ATCC 25840 / 63/290 / NCTC 10512</strain>
    </source>
</reference>
<dbReference type="Proteomes" id="UP000006383">
    <property type="component" value="Chromosome I"/>
</dbReference>
<sequence length="71" mass="8213">MMRCFSPGCANWQTDQRRIKMAIQTVSDELYRRHEREWAEFRNAVEASETNQKQQGQASGKTSCDSKTGNQ</sequence>
<proteinExistence type="predicted"/>
<dbReference type="EMBL" id="CP000708">
    <property type="protein sequence ID" value="ABQ60327.1"/>
    <property type="molecule type" value="Genomic_DNA"/>
</dbReference>
<accession>A0A0H3AM01</accession>
<dbReference type="AlphaFoldDB" id="A0A0H3AM01"/>